<dbReference type="EMBL" id="CP015583">
    <property type="protein sequence ID" value="APT58014.1"/>
    <property type="molecule type" value="Genomic_DNA"/>
</dbReference>
<evidence type="ECO:0000259" key="7">
    <source>
        <dbReference type="Pfam" id="PF00347"/>
    </source>
</evidence>
<evidence type="ECO:0000313" key="8">
    <source>
        <dbReference type="EMBL" id="APT58014.1"/>
    </source>
</evidence>
<dbReference type="Gene3D" id="3.90.930.12">
    <property type="entry name" value="Ribosomal protein L6, alpha-beta domain"/>
    <property type="match status" value="2"/>
</dbReference>
<dbReference type="PANTHER" id="PTHR11655:SF14">
    <property type="entry name" value="LARGE RIBOSOMAL SUBUNIT PROTEIN UL6M"/>
    <property type="match status" value="1"/>
</dbReference>
<accession>A0A1L7AGV4</accession>
<protein>
    <recommendedName>
        <fullName evidence="4">Large ribosomal subunit protein uL6</fullName>
    </recommendedName>
</protein>
<keyword evidence="4 6" id="KW-0699">rRNA-binding</keyword>
<dbReference type="GO" id="GO:0003735">
    <property type="term" value="F:structural constituent of ribosome"/>
    <property type="evidence" value="ECO:0007669"/>
    <property type="project" value="UniProtKB-UniRule"/>
</dbReference>
<reference evidence="8 10" key="1">
    <citation type="submission" date="2016-05" db="EMBL/GenBank/DDBJ databases">
        <title>Complete Genome and Methylome Analysis of Psychrotrophic Bacterial Isolates from Antarctic Lake Untersee.</title>
        <authorList>
            <person name="Fomenkov A."/>
            <person name="Akimov V.N."/>
            <person name="Vasilyeva L.V."/>
            <person name="Andersen D."/>
            <person name="Vincze T."/>
            <person name="Roberts R.J."/>
        </authorList>
    </citation>
    <scope>NUCLEOTIDE SEQUENCE [LARGE SCALE GENOMIC DNA]</scope>
    <source>
        <strain evidence="8 10">U14-5</strain>
    </source>
</reference>
<dbReference type="HAMAP" id="MF_01365_B">
    <property type="entry name" value="Ribosomal_uL6_B"/>
    <property type="match status" value="1"/>
</dbReference>
<dbReference type="InterPro" id="IPR000702">
    <property type="entry name" value="Ribosomal_uL6-like"/>
</dbReference>
<dbReference type="RefSeq" id="WP_027281261.1">
    <property type="nucleotide sequence ID" value="NZ_CP015583.1"/>
</dbReference>
<evidence type="ECO:0000313" key="11">
    <source>
        <dbReference type="Proteomes" id="UP001258945"/>
    </source>
</evidence>
<dbReference type="InterPro" id="IPR019906">
    <property type="entry name" value="Ribosomal_uL6_bac-type"/>
</dbReference>
<dbReference type="PANTHER" id="PTHR11655">
    <property type="entry name" value="60S/50S RIBOSOMAL PROTEIN L6/L9"/>
    <property type="match status" value="1"/>
</dbReference>
<keyword evidence="11" id="KW-1185">Reference proteome</keyword>
<dbReference type="PRINTS" id="PR00059">
    <property type="entry name" value="RIBOSOMALL6"/>
</dbReference>
<feature type="domain" description="Large ribosomal subunit protein uL6 alpha-beta" evidence="7">
    <location>
        <begin position="11"/>
        <end position="83"/>
    </location>
</feature>
<evidence type="ECO:0000256" key="3">
    <source>
        <dbReference type="ARBA" id="ARBA00023274"/>
    </source>
</evidence>
<reference evidence="9 11" key="2">
    <citation type="journal article" date="2019" name="Microb. Pathog.">
        <title>Comparison of VITEK 2, MALDI-TOF MS, 16S rRNA gene sequencing, and whole-genome sequencing for identification of Roseomonas mucosa.</title>
        <authorList>
            <person name="Rudolph W.W."/>
            <person name="Gunzer F."/>
            <person name="Trauth M."/>
            <person name="Bunk B."/>
            <person name="Bigge R."/>
            <person name="Schrottner P."/>
        </authorList>
    </citation>
    <scope>NUCLEOTIDE SEQUENCE [LARGE SCALE GENOMIC DNA]</scope>
    <source>
        <strain evidence="9 11">DSM 103800</strain>
    </source>
</reference>
<dbReference type="Pfam" id="PF00347">
    <property type="entry name" value="Ribosomal_L6"/>
    <property type="match status" value="2"/>
</dbReference>
<dbReference type="STRING" id="257708.RGI145_13690"/>
<dbReference type="GO" id="GO:0019843">
    <property type="term" value="F:rRNA binding"/>
    <property type="evidence" value="ECO:0007669"/>
    <property type="project" value="UniProtKB-UniRule"/>
</dbReference>
<dbReference type="PROSITE" id="PS00525">
    <property type="entry name" value="RIBOSOMAL_L6_1"/>
    <property type="match status" value="1"/>
</dbReference>
<dbReference type="InterPro" id="IPR002358">
    <property type="entry name" value="Ribosomal_uL6_CS"/>
</dbReference>
<evidence type="ECO:0000256" key="4">
    <source>
        <dbReference type="HAMAP-Rule" id="MF_01365"/>
    </source>
</evidence>
<evidence type="ECO:0000256" key="5">
    <source>
        <dbReference type="RuleBase" id="RU003869"/>
    </source>
</evidence>
<evidence type="ECO:0000256" key="1">
    <source>
        <dbReference type="ARBA" id="ARBA00009356"/>
    </source>
</evidence>
<comment type="subunit">
    <text evidence="4">Part of the 50S ribosomal subunit.</text>
</comment>
<dbReference type="KEGG" id="rgi:RGI145_13690"/>
<name>A0A1L7AGV4_9PROT</name>
<sequence length="178" mass="19244">MSRVGKYPVTVPSGVTVALQDGVVVAKGKLGELRLPVVTDAVEVKIEDGSVTVSPKGEDRRSRTLWGTTRSLINGMVTGVSTGFSKSMEITGTGYRAAVQGKDLVLNLGYSHEIRYAIPEGIKITTERPTAIKVEGADKQRVGQVAAEIRAYRGPEPYKGKGVRYDNEVILRKEGKKK</sequence>
<dbReference type="NCBIfam" id="TIGR03654">
    <property type="entry name" value="L6_bact"/>
    <property type="match status" value="1"/>
</dbReference>
<reference evidence="9" key="3">
    <citation type="submission" date="2023-09" db="EMBL/GenBank/DDBJ databases">
        <authorList>
            <person name="Schober I."/>
            <person name="Bunk B."/>
        </authorList>
    </citation>
    <scope>NUCLEOTIDE SEQUENCE</scope>
    <source>
        <strain evidence="9">DSM 103800</strain>
    </source>
</reference>
<keyword evidence="2 4" id="KW-0689">Ribosomal protein</keyword>
<dbReference type="PIRSF" id="PIRSF002162">
    <property type="entry name" value="Ribosomal_L6"/>
    <property type="match status" value="1"/>
</dbReference>
<evidence type="ECO:0000313" key="10">
    <source>
        <dbReference type="Proteomes" id="UP000185494"/>
    </source>
</evidence>
<evidence type="ECO:0000313" key="9">
    <source>
        <dbReference type="EMBL" id="MDT8331774.1"/>
    </source>
</evidence>
<dbReference type="eggNOG" id="COG0097">
    <property type="taxonomic scope" value="Bacteria"/>
</dbReference>
<feature type="domain" description="Large ribosomal subunit protein uL6 alpha-beta" evidence="7">
    <location>
        <begin position="92"/>
        <end position="165"/>
    </location>
</feature>
<dbReference type="Proteomes" id="UP001258945">
    <property type="component" value="Unassembled WGS sequence"/>
</dbReference>
<dbReference type="AlphaFoldDB" id="A0A1L7AGV4"/>
<dbReference type="GO" id="GO:0002181">
    <property type="term" value="P:cytoplasmic translation"/>
    <property type="evidence" value="ECO:0007669"/>
    <property type="project" value="TreeGrafter"/>
</dbReference>
<dbReference type="SUPFAM" id="SSF56053">
    <property type="entry name" value="Ribosomal protein L6"/>
    <property type="match status" value="2"/>
</dbReference>
<keyword evidence="4 6" id="KW-0694">RNA-binding</keyword>
<dbReference type="InterPro" id="IPR020040">
    <property type="entry name" value="Ribosomal_uL6_a/b-dom"/>
</dbReference>
<dbReference type="InterPro" id="IPR036789">
    <property type="entry name" value="Ribosomal_uL6-like_a/b-dom_sf"/>
</dbReference>
<evidence type="ECO:0000256" key="6">
    <source>
        <dbReference type="RuleBase" id="RU003870"/>
    </source>
</evidence>
<dbReference type="Proteomes" id="UP000185494">
    <property type="component" value="Chromosome 1"/>
</dbReference>
<gene>
    <name evidence="4 9" type="primary">rplF</name>
    <name evidence="8" type="ORF">RGI145_13690</name>
    <name evidence="9" type="ORF">RQ831_11970</name>
</gene>
<dbReference type="GO" id="GO:0022625">
    <property type="term" value="C:cytosolic large ribosomal subunit"/>
    <property type="evidence" value="ECO:0007669"/>
    <property type="project" value="UniProtKB-UniRule"/>
</dbReference>
<proteinExistence type="inferred from homology"/>
<comment type="similarity">
    <text evidence="1 4 5">Belongs to the universal ribosomal protein uL6 family.</text>
</comment>
<dbReference type="EMBL" id="JAVVDO010000018">
    <property type="protein sequence ID" value="MDT8331774.1"/>
    <property type="molecule type" value="Genomic_DNA"/>
</dbReference>
<organism evidence="8 10">
    <name type="scientific">Roseomonas gilardii</name>
    <dbReference type="NCBI Taxonomy" id="257708"/>
    <lineage>
        <taxon>Bacteria</taxon>
        <taxon>Pseudomonadati</taxon>
        <taxon>Pseudomonadota</taxon>
        <taxon>Alphaproteobacteria</taxon>
        <taxon>Acetobacterales</taxon>
        <taxon>Roseomonadaceae</taxon>
        <taxon>Roseomonas</taxon>
    </lineage>
</organism>
<comment type="function">
    <text evidence="4 6">This protein binds to the 23S rRNA, and is important in its secondary structure. It is located near the subunit interface in the base of the L7/L12 stalk, and near the tRNA binding site of the peptidyltransferase center.</text>
</comment>
<dbReference type="FunFam" id="3.90.930.12:FF:000001">
    <property type="entry name" value="50S ribosomal protein L6"/>
    <property type="match status" value="1"/>
</dbReference>
<evidence type="ECO:0000256" key="2">
    <source>
        <dbReference type="ARBA" id="ARBA00022980"/>
    </source>
</evidence>
<keyword evidence="3 4" id="KW-0687">Ribonucleoprotein</keyword>